<feature type="transmembrane region" description="Helical" evidence="6">
    <location>
        <begin position="414"/>
        <end position="434"/>
    </location>
</feature>
<evidence type="ECO:0000259" key="7">
    <source>
        <dbReference type="PROSITE" id="PS50850"/>
    </source>
</evidence>
<organism evidence="8 9">
    <name type="scientific">Saccharopolyspora hirsuta</name>
    <dbReference type="NCBI Taxonomy" id="1837"/>
    <lineage>
        <taxon>Bacteria</taxon>
        <taxon>Bacillati</taxon>
        <taxon>Actinomycetota</taxon>
        <taxon>Actinomycetes</taxon>
        <taxon>Pseudonocardiales</taxon>
        <taxon>Pseudonocardiaceae</taxon>
        <taxon>Saccharopolyspora</taxon>
    </lineage>
</organism>
<dbReference type="InterPro" id="IPR011701">
    <property type="entry name" value="MFS"/>
</dbReference>
<keyword evidence="3 6" id="KW-0812">Transmembrane</keyword>
<keyword evidence="4 6" id="KW-1133">Transmembrane helix</keyword>
<dbReference type="InterPro" id="IPR036259">
    <property type="entry name" value="MFS_trans_sf"/>
</dbReference>
<dbReference type="GO" id="GO:0022857">
    <property type="term" value="F:transmembrane transporter activity"/>
    <property type="evidence" value="ECO:0007669"/>
    <property type="project" value="InterPro"/>
</dbReference>
<protein>
    <submittedName>
        <fullName evidence="8">MFS transporter</fullName>
    </submittedName>
</protein>
<dbReference type="Gene3D" id="1.20.1250.20">
    <property type="entry name" value="MFS general substrate transporter like domains"/>
    <property type="match status" value="2"/>
</dbReference>
<sequence length="450" mass="48081">MVHPDSAPLTTTSTVEERDRTFRRVVLRIVPFATLVYVIAWIDRANVGFAKLTTLDDLQWSDAVYGAGAGIFFLGYFFFEVPSNLLLQKIGAPKTIMRIALGWGAATVLMAFITEPWHFYVLRFLQGAFEAGLHPGLILYLTFWLPAHRRAKAVAIFMSASPLAMLVGSPLAGYIMTCTDGVLGIADWQWLFIIEGLPSIALGVLAVFLMTDKPDNAKWLSPVEREHVAHELASESADLSGREHKFSAALRTRTVWILVLTLFCIITGNATLSFYGPSLVEATLTVDFSTLGWIMSGIFVLGWLGMIVNGWLSDRMAEARWHTACAAGAGALGLVLAAIALELGSGIGVIVALAVSAAGTMGAIPVFWSLPPQFMSGTALAAGVALINSIANLAGYAAPQFLGSVKDAAGGYSLGLYVIAGVEFIAVLLILAFIKKDSAVGAPKTEPLNA</sequence>
<dbReference type="Pfam" id="PF07690">
    <property type="entry name" value="MFS_1"/>
    <property type="match status" value="1"/>
</dbReference>
<comment type="subcellular location">
    <subcellularLocation>
        <location evidence="1">Cell membrane</location>
        <topology evidence="1">Multi-pass membrane protein</topology>
    </subcellularLocation>
</comment>
<feature type="transmembrane region" description="Helical" evidence="6">
    <location>
        <begin position="95"/>
        <end position="114"/>
    </location>
</feature>
<evidence type="ECO:0000256" key="1">
    <source>
        <dbReference type="ARBA" id="ARBA00004651"/>
    </source>
</evidence>
<feature type="domain" description="Major facilitator superfamily (MFS) profile" evidence="7">
    <location>
        <begin position="29"/>
        <end position="438"/>
    </location>
</feature>
<dbReference type="GO" id="GO:0005886">
    <property type="term" value="C:plasma membrane"/>
    <property type="evidence" value="ECO:0007669"/>
    <property type="project" value="UniProtKB-SubCell"/>
</dbReference>
<feature type="transmembrane region" description="Helical" evidence="6">
    <location>
        <begin position="63"/>
        <end position="83"/>
    </location>
</feature>
<feature type="transmembrane region" description="Helical" evidence="6">
    <location>
        <begin position="255"/>
        <end position="276"/>
    </location>
</feature>
<feature type="transmembrane region" description="Helical" evidence="6">
    <location>
        <begin position="380"/>
        <end position="402"/>
    </location>
</feature>
<feature type="transmembrane region" description="Helical" evidence="6">
    <location>
        <begin position="347"/>
        <end position="368"/>
    </location>
</feature>
<dbReference type="SUPFAM" id="SSF103473">
    <property type="entry name" value="MFS general substrate transporter"/>
    <property type="match status" value="1"/>
</dbReference>
<proteinExistence type="predicted"/>
<dbReference type="Proteomes" id="UP000323946">
    <property type="component" value="Unassembled WGS sequence"/>
</dbReference>
<evidence type="ECO:0000256" key="5">
    <source>
        <dbReference type="ARBA" id="ARBA00023136"/>
    </source>
</evidence>
<evidence type="ECO:0000313" key="8">
    <source>
        <dbReference type="EMBL" id="KAA5827053.1"/>
    </source>
</evidence>
<keyword evidence="5 6" id="KW-0472">Membrane</keyword>
<feature type="transmembrane region" description="Helical" evidence="6">
    <location>
        <begin position="25"/>
        <end position="43"/>
    </location>
</feature>
<evidence type="ECO:0000313" key="9">
    <source>
        <dbReference type="Proteomes" id="UP000323946"/>
    </source>
</evidence>
<dbReference type="FunFam" id="1.20.1250.20:FF:000018">
    <property type="entry name" value="MFS transporter permease"/>
    <property type="match status" value="1"/>
</dbReference>
<accession>A0A5M7BBI0</accession>
<feature type="transmembrane region" description="Helical" evidence="6">
    <location>
        <begin position="188"/>
        <end position="210"/>
    </location>
</feature>
<feature type="transmembrane region" description="Helical" evidence="6">
    <location>
        <begin position="324"/>
        <end position="341"/>
    </location>
</feature>
<dbReference type="EMBL" id="VWPH01000016">
    <property type="protein sequence ID" value="KAA5827053.1"/>
    <property type="molecule type" value="Genomic_DNA"/>
</dbReference>
<dbReference type="PANTHER" id="PTHR43791">
    <property type="entry name" value="PERMEASE-RELATED"/>
    <property type="match status" value="1"/>
</dbReference>
<feature type="transmembrane region" description="Helical" evidence="6">
    <location>
        <begin position="288"/>
        <end position="312"/>
    </location>
</feature>
<keyword evidence="2" id="KW-0813">Transport</keyword>
<keyword evidence="9" id="KW-1185">Reference proteome</keyword>
<evidence type="ECO:0000256" key="6">
    <source>
        <dbReference type="SAM" id="Phobius"/>
    </source>
</evidence>
<dbReference type="OrthoDB" id="9773957at2"/>
<evidence type="ECO:0000256" key="3">
    <source>
        <dbReference type="ARBA" id="ARBA00022692"/>
    </source>
</evidence>
<evidence type="ECO:0000256" key="2">
    <source>
        <dbReference type="ARBA" id="ARBA00022448"/>
    </source>
</evidence>
<dbReference type="AlphaFoldDB" id="A0A5M7BBI0"/>
<gene>
    <name evidence="8" type="ORF">F1721_29125</name>
</gene>
<dbReference type="PROSITE" id="PS50850">
    <property type="entry name" value="MFS"/>
    <property type="match status" value="1"/>
</dbReference>
<comment type="caution">
    <text evidence="8">The sequence shown here is derived from an EMBL/GenBank/DDBJ whole genome shotgun (WGS) entry which is preliminary data.</text>
</comment>
<dbReference type="CDD" id="cd17319">
    <property type="entry name" value="MFS_ExuT_GudP_like"/>
    <property type="match status" value="1"/>
</dbReference>
<feature type="transmembrane region" description="Helical" evidence="6">
    <location>
        <begin position="153"/>
        <end position="176"/>
    </location>
</feature>
<dbReference type="InterPro" id="IPR020846">
    <property type="entry name" value="MFS_dom"/>
</dbReference>
<reference evidence="8 9" key="1">
    <citation type="submission" date="2019-09" db="EMBL/GenBank/DDBJ databases">
        <title>Draft genome sequence of the thermophilic Saccharopolyspora hirsuta VKM Ac-666T.</title>
        <authorList>
            <person name="Lobastova T.G."/>
            <person name="Fokina V."/>
            <person name="Bragin E.Y."/>
            <person name="Shtratnikova V.Y."/>
            <person name="Starodumova I.P."/>
            <person name="Tarlachkov S.V."/>
            <person name="Donova M.V."/>
        </authorList>
    </citation>
    <scope>NUCLEOTIDE SEQUENCE [LARGE SCALE GENOMIC DNA]</scope>
    <source>
        <strain evidence="8 9">VKM Ac-666</strain>
    </source>
</reference>
<dbReference type="PANTHER" id="PTHR43791:SF36">
    <property type="entry name" value="TRANSPORTER, PUTATIVE (AFU_ORTHOLOGUE AFUA_6G08340)-RELATED"/>
    <property type="match status" value="1"/>
</dbReference>
<evidence type="ECO:0000256" key="4">
    <source>
        <dbReference type="ARBA" id="ARBA00022989"/>
    </source>
</evidence>
<name>A0A5M7BBI0_SACHI</name>